<organism evidence="3 4">
    <name type="scientific">Lentinula lateritia</name>
    <dbReference type="NCBI Taxonomy" id="40482"/>
    <lineage>
        <taxon>Eukaryota</taxon>
        <taxon>Fungi</taxon>
        <taxon>Dikarya</taxon>
        <taxon>Basidiomycota</taxon>
        <taxon>Agaricomycotina</taxon>
        <taxon>Agaricomycetes</taxon>
        <taxon>Agaricomycetidae</taxon>
        <taxon>Agaricales</taxon>
        <taxon>Marasmiineae</taxon>
        <taxon>Omphalotaceae</taxon>
        <taxon>Lentinula</taxon>
    </lineage>
</organism>
<dbReference type="AlphaFoldDB" id="A0A9W9A7L5"/>
<keyword evidence="2" id="KW-0472">Membrane</keyword>
<keyword evidence="2" id="KW-0812">Transmembrane</keyword>
<evidence type="ECO:0000313" key="4">
    <source>
        <dbReference type="Proteomes" id="UP001150238"/>
    </source>
</evidence>
<name>A0A9W9A7L5_9AGAR</name>
<keyword evidence="2" id="KW-1133">Transmembrane helix</keyword>
<protein>
    <submittedName>
        <fullName evidence="3">Uncharacterized protein</fullName>
    </submittedName>
</protein>
<evidence type="ECO:0000256" key="1">
    <source>
        <dbReference type="SAM" id="MobiDB-lite"/>
    </source>
</evidence>
<feature type="transmembrane region" description="Helical" evidence="2">
    <location>
        <begin position="17"/>
        <end position="37"/>
    </location>
</feature>
<reference evidence="3" key="1">
    <citation type="submission" date="2022-08" db="EMBL/GenBank/DDBJ databases">
        <authorList>
            <consortium name="DOE Joint Genome Institute"/>
            <person name="Min B."/>
            <person name="Riley R."/>
            <person name="Sierra-Patev S."/>
            <person name="Naranjo-Ortiz M."/>
            <person name="Looney B."/>
            <person name="Konkel Z."/>
            <person name="Slot J.C."/>
            <person name="Sakamoto Y."/>
            <person name="Steenwyk J.L."/>
            <person name="Rokas A."/>
            <person name="Carro J."/>
            <person name="Camarero S."/>
            <person name="Ferreira P."/>
            <person name="Molpeceres G."/>
            <person name="Ruiz-Duenas F.J."/>
            <person name="Serrano A."/>
            <person name="Henrissat B."/>
            <person name="Drula E."/>
            <person name="Hughes K.W."/>
            <person name="Mata J.L."/>
            <person name="Ishikawa N.K."/>
            <person name="Vargas-Isla R."/>
            <person name="Ushijima S."/>
            <person name="Smith C.A."/>
            <person name="Ahrendt S."/>
            <person name="Andreopoulos W."/>
            <person name="He G."/>
            <person name="Labutti K."/>
            <person name="Lipzen A."/>
            <person name="Ng V."/>
            <person name="Sandor L."/>
            <person name="Barry K."/>
            <person name="Martinez A.T."/>
            <person name="Xiao Y."/>
            <person name="Gibbons J.G."/>
            <person name="Terashima K."/>
            <person name="Hibbett D.S."/>
            <person name="Grigoriev I.V."/>
        </authorList>
    </citation>
    <scope>NUCLEOTIDE SEQUENCE</scope>
    <source>
        <strain evidence="3">Sp2 HRB7682 ss15</strain>
    </source>
</reference>
<dbReference type="Proteomes" id="UP001150238">
    <property type="component" value="Unassembled WGS sequence"/>
</dbReference>
<proteinExistence type="predicted"/>
<comment type="caution">
    <text evidence="3">The sequence shown here is derived from an EMBL/GenBank/DDBJ whole genome shotgun (WGS) entry which is preliminary data.</text>
</comment>
<sequence length="474" mass="52504">MPKASVSSVYCFHGSGYQVFAAVTLSVIFCCSLVSVLRHFGYNSMSGYVGQGFDSTSPPSKLECRQILIQYGMVHAIHLSCTEVQNKSGQFMSSGWNAFLISALLFRPSTISPPALVPTLVPALCPDLLYLLQPDLPSNNSSSSVPSQHDHYPSSNYSNTVAPDRNASEVSTTITSTSASHYPSSNYSNTVAPDYPALFVIQCKLNNLESASTAKMQTKSTSLTGKALVLSLDRAGFMKYCLSLHTLEDNFELQRPNGPAFTIYWTGSAGGKSNRLTIKDDDQYKNIQDELKKCNPNQKNFRVIVEFDLNSMINWETRKRRATDYPSTNDDFTELDSGTKVPCLDGFSEEERLVGHFVNEINKKYPCTEHKGEHGNNGTCWKDADNRHVGLNNRMKKLWAEAIVSGNATIKEPPNIPGIESTRDGVPVQHSQRCKATQIPTVKTAVTRIHIHVHIRDLTVDIIDIVLQLLHHLP</sequence>
<gene>
    <name evidence="3" type="ORF">C8J55DRAFT_490579</name>
</gene>
<evidence type="ECO:0000256" key="2">
    <source>
        <dbReference type="SAM" id="Phobius"/>
    </source>
</evidence>
<dbReference type="EMBL" id="JANVFS010000023">
    <property type="protein sequence ID" value="KAJ4474654.1"/>
    <property type="molecule type" value="Genomic_DNA"/>
</dbReference>
<accession>A0A9W9A7L5</accession>
<reference evidence="3" key="2">
    <citation type="journal article" date="2023" name="Proc. Natl. Acad. Sci. U.S.A.">
        <title>A global phylogenomic analysis of the shiitake genus Lentinula.</title>
        <authorList>
            <person name="Sierra-Patev S."/>
            <person name="Min B."/>
            <person name="Naranjo-Ortiz M."/>
            <person name="Looney B."/>
            <person name="Konkel Z."/>
            <person name="Slot J.C."/>
            <person name="Sakamoto Y."/>
            <person name="Steenwyk J.L."/>
            <person name="Rokas A."/>
            <person name="Carro J."/>
            <person name="Camarero S."/>
            <person name="Ferreira P."/>
            <person name="Molpeceres G."/>
            <person name="Ruiz-Duenas F.J."/>
            <person name="Serrano A."/>
            <person name="Henrissat B."/>
            <person name="Drula E."/>
            <person name="Hughes K.W."/>
            <person name="Mata J.L."/>
            <person name="Ishikawa N.K."/>
            <person name="Vargas-Isla R."/>
            <person name="Ushijima S."/>
            <person name="Smith C.A."/>
            <person name="Donoghue J."/>
            <person name="Ahrendt S."/>
            <person name="Andreopoulos W."/>
            <person name="He G."/>
            <person name="LaButti K."/>
            <person name="Lipzen A."/>
            <person name="Ng V."/>
            <person name="Riley R."/>
            <person name="Sandor L."/>
            <person name="Barry K."/>
            <person name="Martinez A.T."/>
            <person name="Xiao Y."/>
            <person name="Gibbons J.G."/>
            <person name="Terashima K."/>
            <person name="Grigoriev I.V."/>
            <person name="Hibbett D."/>
        </authorList>
    </citation>
    <scope>NUCLEOTIDE SEQUENCE</scope>
    <source>
        <strain evidence="3">Sp2 HRB7682 ss15</strain>
    </source>
</reference>
<feature type="compositionally biased region" description="Polar residues" evidence="1">
    <location>
        <begin position="168"/>
        <end position="185"/>
    </location>
</feature>
<feature type="region of interest" description="Disordered" evidence="1">
    <location>
        <begin position="140"/>
        <end position="185"/>
    </location>
</feature>
<evidence type="ECO:0000313" key="3">
    <source>
        <dbReference type="EMBL" id="KAJ4474654.1"/>
    </source>
</evidence>